<comment type="caution">
    <text evidence="1">The sequence shown here is derived from an EMBL/GenBank/DDBJ whole genome shotgun (WGS) entry which is preliminary data.</text>
</comment>
<organism evidence="1 2">
    <name type="scientific">Plakobranchus ocellatus</name>
    <dbReference type="NCBI Taxonomy" id="259542"/>
    <lineage>
        <taxon>Eukaryota</taxon>
        <taxon>Metazoa</taxon>
        <taxon>Spiralia</taxon>
        <taxon>Lophotrochozoa</taxon>
        <taxon>Mollusca</taxon>
        <taxon>Gastropoda</taxon>
        <taxon>Heterobranchia</taxon>
        <taxon>Euthyneura</taxon>
        <taxon>Panpulmonata</taxon>
        <taxon>Sacoglossa</taxon>
        <taxon>Placobranchoidea</taxon>
        <taxon>Plakobranchidae</taxon>
        <taxon>Plakobranchus</taxon>
    </lineage>
</organism>
<dbReference type="Proteomes" id="UP000735302">
    <property type="component" value="Unassembled WGS sequence"/>
</dbReference>
<gene>
    <name evidence="1" type="ORF">PoB_006892300</name>
</gene>
<dbReference type="GO" id="GO:0005634">
    <property type="term" value="C:nucleus"/>
    <property type="evidence" value="ECO:0007669"/>
    <property type="project" value="TreeGrafter"/>
</dbReference>
<dbReference type="InterPro" id="IPR036890">
    <property type="entry name" value="HATPase_C_sf"/>
</dbReference>
<dbReference type="GO" id="GO:0016887">
    <property type="term" value="F:ATP hydrolysis activity"/>
    <property type="evidence" value="ECO:0007669"/>
    <property type="project" value="InterPro"/>
</dbReference>
<dbReference type="Pfam" id="PF13589">
    <property type="entry name" value="HATPase_c_3"/>
    <property type="match status" value="1"/>
</dbReference>
<sequence>MAQAKKGMEVQGLPAFLTDNSANYQWVLAAFAEIIDNACNAKASEIWIDTADMEKTTCLSFLDNGPGMEAVMLYNMLRYPPHMETSPAVNSYHGDYRR</sequence>
<keyword evidence="2" id="KW-1185">Reference proteome</keyword>
<protein>
    <submittedName>
        <fullName evidence="1">MORC family CW-type Zinc finger protein</fullName>
    </submittedName>
</protein>
<proteinExistence type="predicted"/>
<dbReference type="EMBL" id="BLXT01007807">
    <property type="protein sequence ID" value="GFO42418.1"/>
    <property type="molecule type" value="Genomic_DNA"/>
</dbReference>
<evidence type="ECO:0000313" key="1">
    <source>
        <dbReference type="EMBL" id="GFO42418.1"/>
    </source>
</evidence>
<dbReference type="PANTHER" id="PTHR23336:SF76">
    <property type="entry name" value="MORC S5 DOMAIN-CONTAINING PROTEIN"/>
    <property type="match status" value="1"/>
</dbReference>
<accession>A0AAV4DDW7</accession>
<dbReference type="SUPFAM" id="SSF55874">
    <property type="entry name" value="ATPase domain of HSP90 chaperone/DNA topoisomerase II/histidine kinase"/>
    <property type="match status" value="1"/>
</dbReference>
<dbReference type="Gene3D" id="3.30.565.10">
    <property type="entry name" value="Histidine kinase-like ATPase, C-terminal domain"/>
    <property type="match status" value="1"/>
</dbReference>
<dbReference type="AlphaFoldDB" id="A0AAV4DDW7"/>
<dbReference type="PANTHER" id="PTHR23336">
    <property type="entry name" value="ZINC FINGER CW-TYPE COILED-COIL DOMAIN PROTEIN 3"/>
    <property type="match status" value="1"/>
</dbReference>
<reference evidence="1 2" key="1">
    <citation type="journal article" date="2021" name="Elife">
        <title>Chloroplast acquisition without the gene transfer in kleptoplastic sea slugs, Plakobranchus ocellatus.</title>
        <authorList>
            <person name="Maeda T."/>
            <person name="Takahashi S."/>
            <person name="Yoshida T."/>
            <person name="Shimamura S."/>
            <person name="Takaki Y."/>
            <person name="Nagai Y."/>
            <person name="Toyoda A."/>
            <person name="Suzuki Y."/>
            <person name="Arimoto A."/>
            <person name="Ishii H."/>
            <person name="Satoh N."/>
            <person name="Nishiyama T."/>
            <person name="Hasebe M."/>
            <person name="Maruyama T."/>
            <person name="Minagawa J."/>
            <person name="Obokata J."/>
            <person name="Shigenobu S."/>
        </authorList>
    </citation>
    <scope>NUCLEOTIDE SEQUENCE [LARGE SCALE GENOMIC DNA]</scope>
</reference>
<evidence type="ECO:0000313" key="2">
    <source>
        <dbReference type="Proteomes" id="UP000735302"/>
    </source>
</evidence>
<dbReference type="InterPro" id="IPR045261">
    <property type="entry name" value="MORC_ATPase"/>
</dbReference>
<name>A0AAV4DDW7_9GAST</name>